<dbReference type="AlphaFoldDB" id="T1HJ39"/>
<evidence type="ECO:0000313" key="1">
    <source>
        <dbReference type="EnsemblMetazoa" id="RPRC004062-PA"/>
    </source>
</evidence>
<proteinExistence type="predicted"/>
<dbReference type="Proteomes" id="UP000015103">
    <property type="component" value="Unassembled WGS sequence"/>
</dbReference>
<dbReference type="EMBL" id="ACPB03035404">
    <property type="status" value="NOT_ANNOTATED_CDS"/>
    <property type="molecule type" value="Genomic_DNA"/>
</dbReference>
<accession>T1HJ39</accession>
<dbReference type="EnsemblMetazoa" id="RPRC004062-RA">
    <property type="protein sequence ID" value="RPRC004062-PA"/>
    <property type="gene ID" value="RPRC004062"/>
</dbReference>
<organism evidence="1 2">
    <name type="scientific">Rhodnius prolixus</name>
    <name type="common">Triatomid bug</name>
    <dbReference type="NCBI Taxonomy" id="13249"/>
    <lineage>
        <taxon>Eukaryota</taxon>
        <taxon>Metazoa</taxon>
        <taxon>Ecdysozoa</taxon>
        <taxon>Arthropoda</taxon>
        <taxon>Hexapoda</taxon>
        <taxon>Insecta</taxon>
        <taxon>Pterygota</taxon>
        <taxon>Neoptera</taxon>
        <taxon>Paraneoptera</taxon>
        <taxon>Hemiptera</taxon>
        <taxon>Heteroptera</taxon>
        <taxon>Panheteroptera</taxon>
        <taxon>Cimicomorpha</taxon>
        <taxon>Reduviidae</taxon>
        <taxon>Triatominae</taxon>
        <taxon>Rhodnius</taxon>
    </lineage>
</organism>
<sequence length="77" mass="7902">EYLKNKVYSILHPVLVLLQIAAIQGASLPSAGAGPSASPSAGAMPPPMIAADILAKLQAGVISLYQTGDNEVTQIME</sequence>
<reference evidence="1" key="1">
    <citation type="submission" date="2015-05" db="UniProtKB">
        <authorList>
            <consortium name="EnsemblMetazoa"/>
        </authorList>
    </citation>
    <scope>IDENTIFICATION</scope>
</reference>
<name>T1HJ39_RHOPR</name>
<keyword evidence="2" id="KW-1185">Reference proteome</keyword>
<dbReference type="VEuPathDB" id="VectorBase:RPRC004062"/>
<protein>
    <submittedName>
        <fullName evidence="1">Uncharacterized protein</fullName>
    </submittedName>
</protein>
<dbReference type="InParanoid" id="T1HJ39"/>
<dbReference type="HOGENOM" id="CLU_2645153_0_0_1"/>
<evidence type="ECO:0000313" key="2">
    <source>
        <dbReference type="Proteomes" id="UP000015103"/>
    </source>
</evidence>